<evidence type="ECO:0000256" key="6">
    <source>
        <dbReference type="ARBA" id="ARBA00022989"/>
    </source>
</evidence>
<evidence type="ECO:0000256" key="8">
    <source>
        <dbReference type="SAM" id="Phobius"/>
    </source>
</evidence>
<keyword evidence="3 8" id="KW-0812">Transmembrane</keyword>
<proteinExistence type="predicted"/>
<dbReference type="Pfam" id="PF03023">
    <property type="entry name" value="MurJ"/>
    <property type="match status" value="1"/>
</dbReference>
<feature type="transmembrane region" description="Helical" evidence="8">
    <location>
        <begin position="425"/>
        <end position="445"/>
    </location>
</feature>
<keyword evidence="6 8" id="KW-1133">Transmembrane helix</keyword>
<dbReference type="EMBL" id="JAEKNS010000154">
    <property type="protein sequence ID" value="MBJ7596258.1"/>
    <property type="molecule type" value="Genomic_DNA"/>
</dbReference>
<feature type="transmembrane region" description="Helical" evidence="8">
    <location>
        <begin position="57"/>
        <end position="82"/>
    </location>
</feature>
<evidence type="ECO:0000256" key="1">
    <source>
        <dbReference type="ARBA" id="ARBA00004651"/>
    </source>
</evidence>
<protein>
    <submittedName>
        <fullName evidence="9">Polysaccharide biosynthesis C-terminal domain-containing protein</fullName>
    </submittedName>
</protein>
<feature type="transmembrane region" description="Helical" evidence="8">
    <location>
        <begin position="400"/>
        <end position="419"/>
    </location>
</feature>
<feature type="transmembrane region" description="Helical" evidence="8">
    <location>
        <begin position="361"/>
        <end position="388"/>
    </location>
</feature>
<keyword evidence="4" id="KW-0133">Cell shape</keyword>
<feature type="transmembrane region" description="Helical" evidence="8">
    <location>
        <begin position="465"/>
        <end position="483"/>
    </location>
</feature>
<evidence type="ECO:0000256" key="7">
    <source>
        <dbReference type="ARBA" id="ARBA00023136"/>
    </source>
</evidence>
<name>A0A934K627_9BACT</name>
<dbReference type="AlphaFoldDB" id="A0A934K627"/>
<feature type="transmembrane region" description="Helical" evidence="8">
    <location>
        <begin position="103"/>
        <end position="126"/>
    </location>
</feature>
<dbReference type="Proteomes" id="UP000606991">
    <property type="component" value="Unassembled WGS sequence"/>
</dbReference>
<evidence type="ECO:0000313" key="10">
    <source>
        <dbReference type="Proteomes" id="UP000606991"/>
    </source>
</evidence>
<evidence type="ECO:0000256" key="2">
    <source>
        <dbReference type="ARBA" id="ARBA00022475"/>
    </source>
</evidence>
<comment type="subcellular location">
    <subcellularLocation>
        <location evidence="1">Cell membrane</location>
        <topology evidence="1">Multi-pass membrane protein</topology>
    </subcellularLocation>
</comment>
<feature type="transmembrane region" description="Helical" evidence="8">
    <location>
        <begin position="169"/>
        <end position="191"/>
    </location>
</feature>
<keyword evidence="2" id="KW-1003">Cell membrane</keyword>
<sequence length="545" mass="57041">MRRGPGDPADTAGHHSDRAVIRQSGLTGVAAAVSVGVGLLLDITIAARFGAGRNTDAFFVAARIPLGLVAVVLVVANQALVAAFRTSMTANGDAATSRLVSRIVGVVIVAGAAFVVLASLLATPLIRITAPGISSNEVSTAATMVPIVFAMVPLVAVSEVMRAFCNARYAFIVPALMNVVLSGVAATVILVGPRHVIAVVAWGYLAGAVGQVSFMTAMAVRRGLRLRPVLDLKNQELRAVGKLSVRPFVAAGCNPLARLGEQLMVSFLPVGSITILNYGYRLISAIGGTIFFRSVVVALVPRLTEAHIRGDNRETLRITGLGLRIMLALSVPLTVFLAVLAEPAALTVFQRGNFTRASASLLGVILAVYSISLVGSALQRVLLAPFFARLDTRTPLHNTVYGVLANLALLPLLTLPFGWGNRNAIIGIALAYSLAQFVNVTHAWYCLRRAIGSPARGLARLAPRLVAASVISGAAMVGAVLLFQLDDSLSTGTLFLRTAVTGLGGVAILALAMLLFAGKDLSTTWRSLRRRPATAALQADAERLS</sequence>
<dbReference type="GO" id="GO:0008360">
    <property type="term" value="P:regulation of cell shape"/>
    <property type="evidence" value="ECO:0007669"/>
    <property type="project" value="UniProtKB-KW"/>
</dbReference>
<feature type="transmembrane region" description="Helical" evidence="8">
    <location>
        <begin position="138"/>
        <end position="157"/>
    </location>
</feature>
<dbReference type="GO" id="GO:0034204">
    <property type="term" value="P:lipid translocation"/>
    <property type="evidence" value="ECO:0007669"/>
    <property type="project" value="TreeGrafter"/>
</dbReference>
<gene>
    <name evidence="9" type="ORF">JF886_15630</name>
</gene>
<evidence type="ECO:0000256" key="3">
    <source>
        <dbReference type="ARBA" id="ARBA00022692"/>
    </source>
</evidence>
<dbReference type="GO" id="GO:0005886">
    <property type="term" value="C:plasma membrane"/>
    <property type="evidence" value="ECO:0007669"/>
    <property type="project" value="UniProtKB-SubCell"/>
</dbReference>
<dbReference type="GO" id="GO:0015648">
    <property type="term" value="F:lipid-linked peptidoglycan transporter activity"/>
    <property type="evidence" value="ECO:0007669"/>
    <property type="project" value="TreeGrafter"/>
</dbReference>
<organism evidence="9 10">
    <name type="scientific">Candidatus Aeolococcus gillhamiae</name>
    <dbReference type="NCBI Taxonomy" id="3127015"/>
    <lineage>
        <taxon>Bacteria</taxon>
        <taxon>Bacillati</taxon>
        <taxon>Candidatus Dormiibacterota</taxon>
        <taxon>Candidatus Dormibacteria</taxon>
        <taxon>Candidatus Aeolococcales</taxon>
        <taxon>Candidatus Aeolococcaceae</taxon>
        <taxon>Candidatus Aeolococcus</taxon>
    </lineage>
</organism>
<feature type="transmembrane region" description="Helical" evidence="8">
    <location>
        <begin position="197"/>
        <end position="220"/>
    </location>
</feature>
<dbReference type="InterPro" id="IPR051050">
    <property type="entry name" value="Lipid_II_flippase_MurJ/MviN"/>
</dbReference>
<evidence type="ECO:0000313" key="9">
    <source>
        <dbReference type="EMBL" id="MBJ7596258.1"/>
    </source>
</evidence>
<accession>A0A934K627</accession>
<keyword evidence="5" id="KW-0573">Peptidoglycan synthesis</keyword>
<dbReference type="InterPro" id="IPR004268">
    <property type="entry name" value="MurJ"/>
</dbReference>
<reference evidence="9 10" key="1">
    <citation type="submission" date="2020-10" db="EMBL/GenBank/DDBJ databases">
        <title>Ca. Dormibacterota MAGs.</title>
        <authorList>
            <person name="Montgomery K."/>
        </authorList>
    </citation>
    <scope>NUCLEOTIDE SEQUENCE [LARGE SCALE GENOMIC DNA]</scope>
    <source>
        <strain evidence="9">SC8812_S17_18</strain>
    </source>
</reference>
<dbReference type="GO" id="GO:0009252">
    <property type="term" value="P:peptidoglycan biosynthetic process"/>
    <property type="evidence" value="ECO:0007669"/>
    <property type="project" value="UniProtKB-KW"/>
</dbReference>
<feature type="transmembrane region" description="Helical" evidence="8">
    <location>
        <begin position="495"/>
        <end position="517"/>
    </location>
</feature>
<feature type="transmembrane region" description="Helical" evidence="8">
    <location>
        <begin position="321"/>
        <end position="341"/>
    </location>
</feature>
<dbReference type="RefSeq" id="WP_337314142.1">
    <property type="nucleotide sequence ID" value="NZ_JAEKNS010000154.1"/>
</dbReference>
<dbReference type="PRINTS" id="PR01806">
    <property type="entry name" value="VIRFACTRMVIN"/>
</dbReference>
<keyword evidence="7 8" id="KW-0472">Membrane</keyword>
<dbReference type="PANTHER" id="PTHR47019">
    <property type="entry name" value="LIPID II FLIPPASE MURJ"/>
    <property type="match status" value="1"/>
</dbReference>
<evidence type="ECO:0000256" key="5">
    <source>
        <dbReference type="ARBA" id="ARBA00022984"/>
    </source>
</evidence>
<feature type="transmembrane region" description="Helical" evidence="8">
    <location>
        <begin position="26"/>
        <end position="51"/>
    </location>
</feature>
<dbReference type="PANTHER" id="PTHR47019:SF1">
    <property type="entry name" value="LIPID II FLIPPASE MURJ"/>
    <property type="match status" value="1"/>
</dbReference>
<evidence type="ECO:0000256" key="4">
    <source>
        <dbReference type="ARBA" id="ARBA00022960"/>
    </source>
</evidence>
<comment type="caution">
    <text evidence="9">The sequence shown here is derived from an EMBL/GenBank/DDBJ whole genome shotgun (WGS) entry which is preliminary data.</text>
</comment>